<name>A0ABS4GT24_9BACL</name>
<dbReference type="Pfam" id="PF09339">
    <property type="entry name" value="HTH_IclR"/>
    <property type="match status" value="1"/>
</dbReference>
<evidence type="ECO:0000259" key="5">
    <source>
        <dbReference type="PROSITE" id="PS51078"/>
    </source>
</evidence>
<gene>
    <name evidence="6" type="ORF">J2Z37_003295</name>
</gene>
<keyword evidence="2 6" id="KW-0238">DNA-binding</keyword>
<dbReference type="GO" id="GO:0003677">
    <property type="term" value="F:DNA binding"/>
    <property type="evidence" value="ECO:0007669"/>
    <property type="project" value="UniProtKB-KW"/>
</dbReference>
<protein>
    <submittedName>
        <fullName evidence="6">DNA-binding IclR family transcriptional regulator</fullName>
    </submittedName>
</protein>
<evidence type="ECO:0000256" key="1">
    <source>
        <dbReference type="ARBA" id="ARBA00023015"/>
    </source>
</evidence>
<dbReference type="InterPro" id="IPR050707">
    <property type="entry name" value="HTH_MetabolicPath_Reg"/>
</dbReference>
<keyword evidence="7" id="KW-1185">Reference proteome</keyword>
<dbReference type="Proteomes" id="UP001519343">
    <property type="component" value="Unassembled WGS sequence"/>
</dbReference>
<dbReference type="InterPro" id="IPR005471">
    <property type="entry name" value="Tscrpt_reg_IclR_N"/>
</dbReference>
<dbReference type="InterPro" id="IPR029016">
    <property type="entry name" value="GAF-like_dom_sf"/>
</dbReference>
<dbReference type="Pfam" id="PF01614">
    <property type="entry name" value="IclR_C"/>
    <property type="match status" value="1"/>
</dbReference>
<dbReference type="SUPFAM" id="SSF46785">
    <property type="entry name" value="Winged helix' DNA-binding domain"/>
    <property type="match status" value="1"/>
</dbReference>
<keyword evidence="3" id="KW-0804">Transcription</keyword>
<dbReference type="InterPro" id="IPR014757">
    <property type="entry name" value="Tscrpt_reg_IclR_C"/>
</dbReference>
<evidence type="ECO:0000313" key="7">
    <source>
        <dbReference type="Proteomes" id="UP001519343"/>
    </source>
</evidence>
<dbReference type="PANTHER" id="PTHR30136:SF24">
    <property type="entry name" value="HTH-TYPE TRANSCRIPTIONAL REPRESSOR ALLR"/>
    <property type="match status" value="1"/>
</dbReference>
<keyword evidence="1" id="KW-0805">Transcription regulation</keyword>
<dbReference type="RefSeq" id="WP_209811296.1">
    <property type="nucleotide sequence ID" value="NZ_JAGGKT010000010.1"/>
</dbReference>
<evidence type="ECO:0000256" key="2">
    <source>
        <dbReference type="ARBA" id="ARBA00023125"/>
    </source>
</evidence>
<dbReference type="SUPFAM" id="SSF55781">
    <property type="entry name" value="GAF domain-like"/>
    <property type="match status" value="1"/>
</dbReference>
<evidence type="ECO:0000259" key="4">
    <source>
        <dbReference type="PROSITE" id="PS51077"/>
    </source>
</evidence>
<dbReference type="InterPro" id="IPR036390">
    <property type="entry name" value="WH_DNA-bd_sf"/>
</dbReference>
<dbReference type="PROSITE" id="PS51077">
    <property type="entry name" value="HTH_ICLR"/>
    <property type="match status" value="1"/>
</dbReference>
<dbReference type="SMART" id="SM00346">
    <property type="entry name" value="HTH_ICLR"/>
    <property type="match status" value="1"/>
</dbReference>
<accession>A0ABS4GT24</accession>
<organism evidence="6 7">
    <name type="scientific">Ammoniphilus resinae</name>
    <dbReference type="NCBI Taxonomy" id="861532"/>
    <lineage>
        <taxon>Bacteria</taxon>
        <taxon>Bacillati</taxon>
        <taxon>Bacillota</taxon>
        <taxon>Bacilli</taxon>
        <taxon>Bacillales</taxon>
        <taxon>Paenibacillaceae</taxon>
        <taxon>Aneurinibacillus group</taxon>
        <taxon>Ammoniphilus</taxon>
    </lineage>
</organism>
<dbReference type="PANTHER" id="PTHR30136">
    <property type="entry name" value="HELIX-TURN-HELIX TRANSCRIPTIONAL REGULATOR, ICLR FAMILY"/>
    <property type="match status" value="1"/>
</dbReference>
<dbReference type="Gene3D" id="3.30.450.40">
    <property type="match status" value="1"/>
</dbReference>
<feature type="domain" description="HTH iclR-type" evidence="4">
    <location>
        <begin position="13"/>
        <end position="75"/>
    </location>
</feature>
<comment type="caution">
    <text evidence="6">The sequence shown here is derived from an EMBL/GenBank/DDBJ whole genome shotgun (WGS) entry which is preliminary data.</text>
</comment>
<dbReference type="PROSITE" id="PS51078">
    <property type="entry name" value="ICLR_ED"/>
    <property type="match status" value="1"/>
</dbReference>
<dbReference type="Gene3D" id="1.10.10.10">
    <property type="entry name" value="Winged helix-like DNA-binding domain superfamily/Winged helix DNA-binding domain"/>
    <property type="match status" value="1"/>
</dbReference>
<dbReference type="EMBL" id="JAGGKT010000010">
    <property type="protein sequence ID" value="MBP1933282.1"/>
    <property type="molecule type" value="Genomic_DNA"/>
</dbReference>
<evidence type="ECO:0000313" key="6">
    <source>
        <dbReference type="EMBL" id="MBP1933282.1"/>
    </source>
</evidence>
<proteinExistence type="predicted"/>
<evidence type="ECO:0000256" key="3">
    <source>
        <dbReference type="ARBA" id="ARBA00023163"/>
    </source>
</evidence>
<dbReference type="InterPro" id="IPR036388">
    <property type="entry name" value="WH-like_DNA-bd_sf"/>
</dbReference>
<reference evidence="6 7" key="1">
    <citation type="submission" date="2021-03" db="EMBL/GenBank/DDBJ databases">
        <title>Genomic Encyclopedia of Type Strains, Phase IV (KMG-IV): sequencing the most valuable type-strain genomes for metagenomic binning, comparative biology and taxonomic classification.</title>
        <authorList>
            <person name="Goeker M."/>
        </authorList>
    </citation>
    <scope>NUCLEOTIDE SEQUENCE [LARGE SCALE GENOMIC DNA]</scope>
    <source>
        <strain evidence="6 7">DSM 24738</strain>
    </source>
</reference>
<sequence length="255" mass="28908">MDNKETVDKKETIKNIEVVFDLLEYMSLNPEGIGIREAGRLTDTTKSTIQRIFNTLVEKRIVTLNPLTERYVLDVGIFKIVVRHQSENRLILSSDSILKNLRDQTDETVCLHVLVNDQQLPILQYKSTQELNWHLIVGKTYPVNSGASGKIFLAYMAPAKLDFLMSTFVKVTPNTITDVEDILQSNETIRKERYAVSFGEMSPGAIGMAVPVLDHNGVLVAVVGLYGPEFRMRPKIDEFKEKLLKAAREIEQKLI</sequence>
<feature type="domain" description="IclR-ED" evidence="5">
    <location>
        <begin position="76"/>
        <end position="255"/>
    </location>
</feature>